<feature type="compositionally biased region" description="Basic and acidic residues" evidence="1">
    <location>
        <begin position="102"/>
        <end position="113"/>
    </location>
</feature>
<comment type="caution">
    <text evidence="3">The sequence shown here is derived from an EMBL/GenBank/DDBJ whole genome shotgun (WGS) entry which is preliminary data.</text>
</comment>
<accession>A0ABW5RR92</accession>
<name>A0ABW5RR92_9BACI</name>
<proteinExistence type="predicted"/>
<feature type="chain" id="PRO_5045576637" evidence="2">
    <location>
        <begin position="23"/>
        <end position="231"/>
    </location>
</feature>
<dbReference type="RefSeq" id="WP_377934166.1">
    <property type="nucleotide sequence ID" value="NZ_JBHUMF010000015.1"/>
</dbReference>
<feature type="signal peptide" evidence="2">
    <location>
        <begin position="1"/>
        <end position="22"/>
    </location>
</feature>
<gene>
    <name evidence="3" type="ORF">ACFSUL_07625</name>
</gene>
<dbReference type="EMBL" id="JBHUMF010000015">
    <property type="protein sequence ID" value="MFD2680626.1"/>
    <property type="molecule type" value="Genomic_DNA"/>
</dbReference>
<feature type="compositionally biased region" description="Low complexity" evidence="1">
    <location>
        <begin position="91"/>
        <end position="101"/>
    </location>
</feature>
<keyword evidence="4" id="KW-1185">Reference proteome</keyword>
<keyword evidence="2" id="KW-0732">Signal</keyword>
<feature type="compositionally biased region" description="Basic and acidic residues" evidence="1">
    <location>
        <begin position="54"/>
        <end position="72"/>
    </location>
</feature>
<feature type="compositionally biased region" description="Basic and acidic residues" evidence="1">
    <location>
        <begin position="80"/>
        <end position="90"/>
    </location>
</feature>
<evidence type="ECO:0000313" key="4">
    <source>
        <dbReference type="Proteomes" id="UP001597506"/>
    </source>
</evidence>
<evidence type="ECO:0000256" key="2">
    <source>
        <dbReference type="SAM" id="SignalP"/>
    </source>
</evidence>
<feature type="region of interest" description="Disordered" evidence="1">
    <location>
        <begin position="35"/>
        <end position="113"/>
    </location>
</feature>
<protein>
    <submittedName>
        <fullName evidence="3">Uncharacterized protein</fullName>
    </submittedName>
</protein>
<sequence length="231" mass="25712">MKKKLGFIVFMSVFLLSVCAFHHEGTQSRVAATQDKVTPSNENQQIISNVSGEESSKKVEQGKNKQTEEIIKNENNGSEAKAEDTSKGQKSDSSGSSSDTSQPEKAEEAKDKVKIGDQEFVNIMDREKFAYLANIAKKNNAILYAVPNSDVFTIVKDGKQIFDMSTGIASTPVEHSDMLKELFNQEGFQEYKGINENIHLVMETGAKVTVEFEEYIGYAIYMKSGRIVISW</sequence>
<evidence type="ECO:0000313" key="3">
    <source>
        <dbReference type="EMBL" id="MFD2680626.1"/>
    </source>
</evidence>
<reference evidence="4" key="1">
    <citation type="journal article" date="2019" name="Int. J. Syst. Evol. Microbiol.">
        <title>The Global Catalogue of Microorganisms (GCM) 10K type strain sequencing project: providing services to taxonomists for standard genome sequencing and annotation.</title>
        <authorList>
            <consortium name="The Broad Institute Genomics Platform"/>
            <consortium name="The Broad Institute Genome Sequencing Center for Infectious Disease"/>
            <person name="Wu L."/>
            <person name="Ma J."/>
        </authorList>
    </citation>
    <scope>NUCLEOTIDE SEQUENCE [LARGE SCALE GENOMIC DNA]</scope>
    <source>
        <strain evidence="4">KCTC 3913</strain>
    </source>
</reference>
<dbReference type="Proteomes" id="UP001597506">
    <property type="component" value="Unassembled WGS sequence"/>
</dbReference>
<feature type="compositionally biased region" description="Polar residues" evidence="1">
    <location>
        <begin position="35"/>
        <end position="53"/>
    </location>
</feature>
<organism evidence="3 4">
    <name type="scientific">Bacillus seohaeanensis</name>
    <dbReference type="NCBI Taxonomy" id="284580"/>
    <lineage>
        <taxon>Bacteria</taxon>
        <taxon>Bacillati</taxon>
        <taxon>Bacillota</taxon>
        <taxon>Bacilli</taxon>
        <taxon>Bacillales</taxon>
        <taxon>Bacillaceae</taxon>
        <taxon>Bacillus</taxon>
    </lineage>
</organism>
<evidence type="ECO:0000256" key="1">
    <source>
        <dbReference type="SAM" id="MobiDB-lite"/>
    </source>
</evidence>